<dbReference type="AlphaFoldDB" id="A0A267G178"/>
<proteinExistence type="predicted"/>
<protein>
    <submittedName>
        <fullName evidence="3">Uncharacterized protein</fullName>
    </submittedName>
</protein>
<feature type="coiled-coil region" evidence="1">
    <location>
        <begin position="148"/>
        <end position="175"/>
    </location>
</feature>
<organism evidence="3 4">
    <name type="scientific">Macrostomum lignano</name>
    <dbReference type="NCBI Taxonomy" id="282301"/>
    <lineage>
        <taxon>Eukaryota</taxon>
        <taxon>Metazoa</taxon>
        <taxon>Spiralia</taxon>
        <taxon>Lophotrochozoa</taxon>
        <taxon>Platyhelminthes</taxon>
        <taxon>Rhabditophora</taxon>
        <taxon>Macrostomorpha</taxon>
        <taxon>Macrostomida</taxon>
        <taxon>Macrostomidae</taxon>
        <taxon>Macrostomum</taxon>
    </lineage>
</organism>
<gene>
    <name evidence="3" type="ORF">BOX15_Mlig006179g4</name>
</gene>
<keyword evidence="1" id="KW-0175">Coiled coil</keyword>
<evidence type="ECO:0000313" key="3">
    <source>
        <dbReference type="EMBL" id="PAA79019.1"/>
    </source>
</evidence>
<feature type="region of interest" description="Disordered" evidence="2">
    <location>
        <begin position="98"/>
        <end position="145"/>
    </location>
</feature>
<dbReference type="EMBL" id="NIVC01000655">
    <property type="protein sequence ID" value="PAA79019.1"/>
    <property type="molecule type" value="Genomic_DNA"/>
</dbReference>
<evidence type="ECO:0000256" key="2">
    <source>
        <dbReference type="SAM" id="MobiDB-lite"/>
    </source>
</evidence>
<reference evidence="3 4" key="1">
    <citation type="submission" date="2017-06" db="EMBL/GenBank/DDBJ databases">
        <title>A platform for efficient transgenesis in Macrostomum lignano, a flatworm model organism for stem cell research.</title>
        <authorList>
            <person name="Berezikov E."/>
        </authorList>
    </citation>
    <scope>NUCLEOTIDE SEQUENCE [LARGE SCALE GENOMIC DNA]</scope>
    <source>
        <strain evidence="3">DV1</strain>
        <tissue evidence="3">Whole organism</tissue>
    </source>
</reference>
<feature type="compositionally biased region" description="Pro residues" evidence="2">
    <location>
        <begin position="103"/>
        <end position="112"/>
    </location>
</feature>
<feature type="compositionally biased region" description="Polar residues" evidence="2">
    <location>
        <begin position="122"/>
        <end position="145"/>
    </location>
</feature>
<feature type="region of interest" description="Disordered" evidence="2">
    <location>
        <begin position="259"/>
        <end position="278"/>
    </location>
</feature>
<name>A0A267G178_9PLAT</name>
<comment type="caution">
    <text evidence="3">The sequence shown here is derived from an EMBL/GenBank/DDBJ whole genome shotgun (WGS) entry which is preliminary data.</text>
</comment>
<sequence>YNGVPGCSILGRGLGLSALFLSSSGRRRCSRRSRSRCWSAVALRGGFPAAPVRAATATAALGFRRQPVSSGSSCSAGYHHAAATAMLPPLGPFGYGVLRHPHLPPPPPPPPTSHSKIPATSAHASNLAQSGNSSGKQQRQLDQNSSALSFVSRNNQNINNNNKKLQQSIADAGANLDSRLLPHQQQQQQQPQIEKLKKLTQLRSWTSPLVRWRLLRAALGLLLQALECLLPPSRIRLCFIGSCRRRFLLIEAGPAAVSRGDAVPTEAPGQTWREDPSS</sequence>
<evidence type="ECO:0000313" key="4">
    <source>
        <dbReference type="Proteomes" id="UP000215902"/>
    </source>
</evidence>
<evidence type="ECO:0000256" key="1">
    <source>
        <dbReference type="SAM" id="Coils"/>
    </source>
</evidence>
<feature type="non-terminal residue" evidence="3">
    <location>
        <position position="1"/>
    </location>
</feature>
<keyword evidence="4" id="KW-1185">Reference proteome</keyword>
<accession>A0A267G178</accession>
<dbReference type="Proteomes" id="UP000215902">
    <property type="component" value="Unassembled WGS sequence"/>
</dbReference>